<name>A0ABX1TS35_9GAMM</name>
<protein>
    <submittedName>
        <fullName evidence="1">Uncharacterized protein</fullName>
    </submittedName>
</protein>
<dbReference type="EMBL" id="SPMZ01000064">
    <property type="protein sequence ID" value="NMQ20804.1"/>
    <property type="molecule type" value="Genomic_DNA"/>
</dbReference>
<proteinExistence type="predicted"/>
<gene>
    <name evidence="1" type="ORF">E4P82_17345</name>
</gene>
<dbReference type="Proteomes" id="UP000760480">
    <property type="component" value="Unassembled WGS sequence"/>
</dbReference>
<evidence type="ECO:0000313" key="1">
    <source>
        <dbReference type="EMBL" id="NMQ20804.1"/>
    </source>
</evidence>
<dbReference type="RefSeq" id="WP_169250072.1">
    <property type="nucleotide sequence ID" value="NZ_SPMZ01000064.1"/>
</dbReference>
<comment type="caution">
    <text evidence="1">The sequence shown here is derived from an EMBL/GenBank/DDBJ whole genome shotgun (WGS) entry which is preliminary data.</text>
</comment>
<keyword evidence="2" id="KW-1185">Reference proteome</keyword>
<organism evidence="1 2">
    <name type="scientific">Candidatus Competibacter phosphatis</name>
    <dbReference type="NCBI Taxonomy" id="221280"/>
    <lineage>
        <taxon>Bacteria</taxon>
        <taxon>Pseudomonadati</taxon>
        <taxon>Pseudomonadota</taxon>
        <taxon>Gammaproteobacteria</taxon>
        <taxon>Candidatus Competibacteraceae</taxon>
        <taxon>Candidatus Competibacter</taxon>
    </lineage>
</organism>
<accession>A0ABX1TS35</accession>
<sequence>MGGSGSGRYWHFGAKDTTDDYQILDVRRWQRDGYLEPGRWFGWQWMRNGETVASIQVRAEQDRVILNYRHQQRGGGEWKSEEYPVYLDRTPCTYGGTRAWFRCPARGCGRRVAILYGGAIFACRHCHRLAYPSQRDTPHDRAARRANKIRARLDWEPGIFNGPGWRKPKGMHQRTYERLSAEAEKWTAVSLDGMMRRLKLNTLDLE</sequence>
<reference evidence="1 2" key="1">
    <citation type="submission" date="2019-03" db="EMBL/GenBank/DDBJ databases">
        <title>Metabolic reconstructions from genomes of highly enriched 'Candidatus Accumulibacter' and 'Candidatus Competibacter' bioreactor populations.</title>
        <authorList>
            <person name="Annavajhala M.K."/>
            <person name="Welles L."/>
            <person name="Abbas B."/>
            <person name="Sorokin D."/>
            <person name="Park H."/>
            <person name="Van Loosdrecht M."/>
            <person name="Chandran K."/>
        </authorList>
    </citation>
    <scope>NUCLEOTIDE SEQUENCE [LARGE SCALE GENOMIC DNA]</scope>
    <source>
        <strain evidence="1 2">SBR_G</strain>
    </source>
</reference>
<evidence type="ECO:0000313" key="2">
    <source>
        <dbReference type="Proteomes" id="UP000760480"/>
    </source>
</evidence>